<evidence type="ECO:0000256" key="4">
    <source>
        <dbReference type="ARBA" id="ARBA00023125"/>
    </source>
</evidence>
<evidence type="ECO:0000313" key="8">
    <source>
        <dbReference type="Proteomes" id="UP000091857"/>
    </source>
</evidence>
<dbReference type="GO" id="GO:0005634">
    <property type="term" value="C:nucleus"/>
    <property type="evidence" value="ECO:0000318"/>
    <property type="project" value="GO_Central"/>
</dbReference>
<evidence type="ECO:0000256" key="6">
    <source>
        <dbReference type="ARBA" id="ARBA00023242"/>
    </source>
</evidence>
<organism evidence="7 8">
    <name type="scientific">Manihot esculenta</name>
    <name type="common">Cassava</name>
    <name type="synonym">Jatropha manihot</name>
    <dbReference type="NCBI Taxonomy" id="3983"/>
    <lineage>
        <taxon>Eukaryota</taxon>
        <taxon>Viridiplantae</taxon>
        <taxon>Streptophyta</taxon>
        <taxon>Embryophyta</taxon>
        <taxon>Tracheophyta</taxon>
        <taxon>Spermatophyta</taxon>
        <taxon>Magnoliopsida</taxon>
        <taxon>eudicotyledons</taxon>
        <taxon>Gunneridae</taxon>
        <taxon>Pentapetalae</taxon>
        <taxon>rosids</taxon>
        <taxon>fabids</taxon>
        <taxon>Malpighiales</taxon>
        <taxon>Euphorbiaceae</taxon>
        <taxon>Crotonoideae</taxon>
        <taxon>Manihoteae</taxon>
        <taxon>Manihot</taxon>
    </lineage>
</organism>
<comment type="subcellular location">
    <subcellularLocation>
        <location evidence="1">Nucleus</location>
    </subcellularLocation>
</comment>
<dbReference type="SMR" id="A0A2C9WDH8"/>
<dbReference type="PANTHER" id="PTHR45614">
    <property type="entry name" value="MYB PROTEIN-RELATED"/>
    <property type="match status" value="1"/>
</dbReference>
<dbReference type="OMA" id="PSNRSME"/>
<evidence type="ECO:0000256" key="1">
    <source>
        <dbReference type="ARBA" id="ARBA00004123"/>
    </source>
</evidence>
<keyword evidence="8" id="KW-1185">Reference proteome</keyword>
<dbReference type="FunFam" id="1.10.10.60:FF:000356">
    <property type="entry name" value="MYB transcription factor"/>
    <property type="match status" value="1"/>
</dbReference>
<dbReference type="Gene3D" id="1.10.10.60">
    <property type="entry name" value="Homeodomain-like"/>
    <property type="match status" value="2"/>
</dbReference>
<keyword evidence="3" id="KW-0805">Transcription regulation</keyword>
<keyword evidence="2" id="KW-0677">Repeat</keyword>
<protein>
    <submittedName>
        <fullName evidence="7">Uncharacterized protein</fullName>
    </submittedName>
</protein>
<evidence type="ECO:0000313" key="7">
    <source>
        <dbReference type="EMBL" id="OAY56821.2"/>
    </source>
</evidence>
<evidence type="ECO:0000256" key="2">
    <source>
        <dbReference type="ARBA" id="ARBA00022737"/>
    </source>
</evidence>
<dbReference type="Pfam" id="PF13921">
    <property type="entry name" value="Myb_DNA-bind_6"/>
    <property type="match status" value="1"/>
</dbReference>
<gene>
    <name evidence="7" type="ORF">MANES_02G044476v8</name>
</gene>
<comment type="caution">
    <text evidence="7">The sequence shown here is derived from an EMBL/GenBank/DDBJ whole genome shotgun (WGS) entry which is preliminary data.</text>
</comment>
<dbReference type="GO" id="GO:0006355">
    <property type="term" value="P:regulation of DNA-templated transcription"/>
    <property type="evidence" value="ECO:0000318"/>
    <property type="project" value="GO_Central"/>
</dbReference>
<dbReference type="GO" id="GO:0000978">
    <property type="term" value="F:RNA polymerase II cis-regulatory region sequence-specific DNA binding"/>
    <property type="evidence" value="ECO:0000318"/>
    <property type="project" value="GO_Central"/>
</dbReference>
<dbReference type="PROSITE" id="PS51294">
    <property type="entry name" value="HTH_MYB"/>
    <property type="match status" value="2"/>
</dbReference>
<dbReference type="InterPro" id="IPR017930">
    <property type="entry name" value="Myb_dom"/>
</dbReference>
<dbReference type="CDD" id="cd00167">
    <property type="entry name" value="SANT"/>
    <property type="match status" value="2"/>
</dbReference>
<sequence>MQSICNANLKTSWIESNSNKRFYGCRNYGNRNYCGFFQWIDESFSNLQNRKTAAINSRVKKLLIIATCCKFYIIFEKIVIGK</sequence>
<dbReference type="PANTHER" id="PTHR45614:SF175">
    <property type="entry name" value="TRANSCRIPTION FACTOR MYB105-RELATED"/>
    <property type="match status" value="1"/>
</dbReference>
<name>A0A2C9WDH8_MANES</name>
<dbReference type="SUPFAM" id="SSF46689">
    <property type="entry name" value="Homeodomain-like"/>
    <property type="match status" value="1"/>
</dbReference>
<dbReference type="InterPro" id="IPR009057">
    <property type="entry name" value="Homeodomain-like_sf"/>
</dbReference>
<dbReference type="GO" id="GO:0000981">
    <property type="term" value="F:DNA-binding transcription factor activity, RNA polymerase II-specific"/>
    <property type="evidence" value="ECO:0000318"/>
    <property type="project" value="GO_Central"/>
</dbReference>
<accession>A0A2C9WDH8</accession>
<evidence type="ECO:0000256" key="5">
    <source>
        <dbReference type="ARBA" id="ARBA00023163"/>
    </source>
</evidence>
<keyword evidence="4" id="KW-0238">DNA-binding</keyword>
<keyword evidence="5" id="KW-0804">Transcription</keyword>
<dbReference type="AlphaFoldDB" id="A0A2C9WDH8"/>
<dbReference type="SMART" id="SM00717">
    <property type="entry name" value="SANT"/>
    <property type="match status" value="2"/>
</dbReference>
<proteinExistence type="predicted"/>
<dbReference type="FunFam" id="1.10.10.60:FF:000060">
    <property type="entry name" value="MYB transcription factor"/>
    <property type="match status" value="1"/>
</dbReference>
<dbReference type="EMBL" id="CM004388">
    <property type="protein sequence ID" value="OAY56821.2"/>
    <property type="molecule type" value="Genomic_DNA"/>
</dbReference>
<evidence type="ECO:0000256" key="3">
    <source>
        <dbReference type="ARBA" id="ARBA00023015"/>
    </source>
</evidence>
<dbReference type="InterPro" id="IPR050560">
    <property type="entry name" value="MYB_TF"/>
</dbReference>
<dbReference type="PROSITE" id="PS50090">
    <property type="entry name" value="MYB_LIKE"/>
    <property type="match status" value="2"/>
</dbReference>
<keyword evidence="6" id="KW-0539">Nucleus</keyword>
<reference evidence="8" key="1">
    <citation type="journal article" date="2016" name="Nat. Biotechnol.">
        <title>Sequencing wild and cultivated cassava and related species reveals extensive interspecific hybridization and genetic diversity.</title>
        <authorList>
            <person name="Bredeson J.V."/>
            <person name="Lyons J.B."/>
            <person name="Prochnik S.E."/>
            <person name="Wu G.A."/>
            <person name="Ha C.M."/>
            <person name="Edsinger-Gonzales E."/>
            <person name="Grimwood J."/>
            <person name="Schmutz J."/>
            <person name="Rabbi I.Y."/>
            <person name="Egesi C."/>
            <person name="Nauluvula P."/>
            <person name="Lebot V."/>
            <person name="Ndunguru J."/>
            <person name="Mkamilo G."/>
            <person name="Bart R.S."/>
            <person name="Setter T.L."/>
            <person name="Gleadow R.M."/>
            <person name="Kulakow P."/>
            <person name="Ferguson M.E."/>
            <person name="Rounsley S."/>
            <person name="Rokhsar D.S."/>
        </authorList>
    </citation>
    <scope>NUCLEOTIDE SEQUENCE [LARGE SCALE GENOMIC DNA]</scope>
    <source>
        <strain evidence="8">cv. AM560-2</strain>
    </source>
</reference>
<dbReference type="InterPro" id="IPR001005">
    <property type="entry name" value="SANT/Myb"/>
</dbReference>
<dbReference type="Proteomes" id="UP000091857">
    <property type="component" value="Chromosome 2"/>
</dbReference>